<feature type="region of interest" description="Disordered" evidence="2">
    <location>
        <begin position="1"/>
        <end position="31"/>
    </location>
</feature>
<gene>
    <name evidence="4" type="primary">nrdA_2</name>
    <name evidence="4" type="ORF">NCTC11112_06818</name>
</gene>
<comment type="similarity">
    <text evidence="1">Belongs to the ribonucleoside diphosphate reductase large chain family.</text>
</comment>
<dbReference type="InterPro" id="IPR039718">
    <property type="entry name" value="Rrm1"/>
</dbReference>
<dbReference type="EMBL" id="UGAW01000002">
    <property type="protein sequence ID" value="STI47600.1"/>
    <property type="molecule type" value="Genomic_DNA"/>
</dbReference>
<reference evidence="4 5" key="1">
    <citation type="submission" date="2018-06" db="EMBL/GenBank/DDBJ databases">
        <authorList>
            <consortium name="Pathogen Informatics"/>
            <person name="Doyle S."/>
        </authorList>
    </citation>
    <scope>NUCLEOTIDE SEQUENCE [LARGE SCALE GENOMIC DNA]</scope>
    <source>
        <strain evidence="4 5">NCTC11112</strain>
    </source>
</reference>
<dbReference type="AlphaFoldDB" id="A0A376SBH4"/>
<evidence type="ECO:0000259" key="3">
    <source>
        <dbReference type="Pfam" id="PF02867"/>
    </source>
</evidence>
<dbReference type="Gene3D" id="3.20.70.20">
    <property type="match status" value="1"/>
</dbReference>
<evidence type="ECO:0000313" key="4">
    <source>
        <dbReference type="EMBL" id="STI47600.1"/>
    </source>
</evidence>
<dbReference type="GO" id="GO:0005971">
    <property type="term" value="C:ribonucleoside-diphosphate reductase complex"/>
    <property type="evidence" value="ECO:0007669"/>
    <property type="project" value="TreeGrafter"/>
</dbReference>
<dbReference type="Proteomes" id="UP000254817">
    <property type="component" value="Unassembled WGS sequence"/>
</dbReference>
<evidence type="ECO:0000256" key="2">
    <source>
        <dbReference type="SAM" id="MobiDB-lite"/>
    </source>
</evidence>
<dbReference type="GO" id="GO:0005524">
    <property type="term" value="F:ATP binding"/>
    <property type="evidence" value="ECO:0007669"/>
    <property type="project" value="TreeGrafter"/>
</dbReference>
<accession>A0A376SBH4</accession>
<evidence type="ECO:0000256" key="1">
    <source>
        <dbReference type="ARBA" id="ARBA00010406"/>
    </source>
</evidence>
<dbReference type="PANTHER" id="PTHR11573">
    <property type="entry name" value="RIBONUCLEOSIDE-DIPHOSPHATE REDUCTASE LARGE CHAIN"/>
    <property type="match status" value="1"/>
</dbReference>
<organism evidence="4 5">
    <name type="scientific">Escherichia coli</name>
    <dbReference type="NCBI Taxonomy" id="562"/>
    <lineage>
        <taxon>Bacteria</taxon>
        <taxon>Pseudomonadati</taxon>
        <taxon>Pseudomonadota</taxon>
        <taxon>Gammaproteobacteria</taxon>
        <taxon>Enterobacterales</taxon>
        <taxon>Enterobacteriaceae</taxon>
        <taxon>Escherichia</taxon>
    </lineage>
</organism>
<dbReference type="GO" id="GO:0009263">
    <property type="term" value="P:deoxyribonucleotide biosynthetic process"/>
    <property type="evidence" value="ECO:0007669"/>
    <property type="project" value="TreeGrafter"/>
</dbReference>
<sequence>MSQSKRTALRNSTLSALMPSETSSQISNATNGIEPPRGYVSIKASKDGILRQVVPDYEHLHDAYELLWEMPGNDGYLQLVGIMQKFIDQSISANTNYDPSRFPSGKVPMQQLLKDLLTAYKFGVKTLYYQNTRDGAEDAQDDLVPSIQDDGCESGACKI</sequence>
<protein>
    <submittedName>
        <fullName evidence="4">Ribonucleoside-diphosphate reductase</fullName>
        <ecNumber evidence="4">1.17.4.1</ecNumber>
    </submittedName>
</protein>
<feature type="domain" description="Ribonucleotide reductase large subunit C-terminal" evidence="3">
    <location>
        <begin position="5"/>
        <end position="129"/>
    </location>
</feature>
<dbReference type="PANTHER" id="PTHR11573:SF6">
    <property type="entry name" value="RIBONUCLEOSIDE-DIPHOSPHATE REDUCTASE LARGE SUBUNIT"/>
    <property type="match status" value="1"/>
</dbReference>
<name>A0A376SBH4_ECOLX</name>
<evidence type="ECO:0000313" key="5">
    <source>
        <dbReference type="Proteomes" id="UP000254817"/>
    </source>
</evidence>
<dbReference type="EC" id="1.17.4.1" evidence="4"/>
<proteinExistence type="inferred from homology"/>
<keyword evidence="4" id="KW-0560">Oxidoreductase</keyword>
<dbReference type="GO" id="GO:0004748">
    <property type="term" value="F:ribonucleoside-diphosphate reductase activity, thioredoxin disulfide as acceptor"/>
    <property type="evidence" value="ECO:0007669"/>
    <property type="project" value="UniProtKB-EC"/>
</dbReference>
<dbReference type="Pfam" id="PF02867">
    <property type="entry name" value="Ribonuc_red_lgC"/>
    <property type="match status" value="1"/>
</dbReference>
<dbReference type="InterPro" id="IPR000788">
    <property type="entry name" value="RNR_lg_C"/>
</dbReference>
<dbReference type="SUPFAM" id="SSF51998">
    <property type="entry name" value="PFL-like glycyl radical enzymes"/>
    <property type="match status" value="1"/>
</dbReference>